<accession>A0A386AXW9</accession>
<evidence type="ECO:0000313" key="2">
    <source>
        <dbReference type="EMBL" id="AYC64272.1"/>
    </source>
</evidence>
<feature type="region of interest" description="Disordered" evidence="1">
    <location>
        <begin position="88"/>
        <end position="107"/>
    </location>
</feature>
<protein>
    <submittedName>
        <fullName evidence="2">Uncharacterized protein</fullName>
    </submittedName>
</protein>
<feature type="region of interest" description="Disordered" evidence="1">
    <location>
        <begin position="161"/>
        <end position="266"/>
    </location>
</feature>
<reference evidence="2" key="1">
    <citation type="submission" date="2018-07" db="EMBL/GenBank/DDBJ databases">
        <authorList>
            <person name="Quirk P.G."/>
            <person name="Krulwich T.A."/>
        </authorList>
    </citation>
    <scope>NUCLEOTIDE SEQUENCE</scope>
</reference>
<proteinExistence type="predicted"/>
<reference evidence="2" key="2">
    <citation type="journal article" date="2019" name="Mol. Phylogenet. Evol.">
        <title>Reassessment of the classification of bryopsidales (chlorophyta) based on chloroplast phylogenomic analyses.</title>
        <authorList>
            <person name="Cremen M.C."/>
            <person name="Leliaert F."/>
            <person name="West J."/>
            <person name="Lam D.W."/>
            <person name="Shimada S."/>
            <person name="Lopez-Bautista J.M."/>
            <person name="Verbruggen H."/>
        </authorList>
    </citation>
    <scope>NUCLEOTIDE SEQUENCE</scope>
</reference>
<sequence length="310" mass="34696">MIFKETESNEPMIFKAKGEITHPQSELRRQKNLLRANKLKARKRKKVPARLDKETLDKKLESWGIDPLEYDLDHKDYHTWHDLSDDDSFQVSGSEEDEKAKAAEEATSILLPPQLDNYMGMRKKPRLRAPLLEPPEPANFQQFGQDVIKFMNTECLARDLGPSLKLEPTSSPPPGTSRGWEPPLRLKVTPGGELIKSKLTSSPPPGPSRDWELMESELTSSPPPGPSRDWGAVESESTSSPPPGPSRDWELMKSEPSSPPPGPSACLSCRSLGWSQGWYEGAIIISLVVLGFLRFESHRKNKSATKPQKP</sequence>
<name>A0A386AXW9_9CHLO</name>
<keyword evidence="2" id="KW-0934">Plastid</keyword>
<geneLocation type="chloroplast" evidence="2"/>
<gene>
    <name evidence="2" type="primary">orf310</name>
</gene>
<evidence type="ECO:0000256" key="1">
    <source>
        <dbReference type="SAM" id="MobiDB-lite"/>
    </source>
</evidence>
<dbReference type="AlphaFoldDB" id="A0A386AXW9"/>
<keyword evidence="2" id="KW-0150">Chloroplast</keyword>
<dbReference type="EMBL" id="MH591092">
    <property type="protein sequence ID" value="AYC64272.1"/>
    <property type="molecule type" value="Genomic_DNA"/>
</dbReference>
<organism evidence="2">
    <name type="scientific">Pseudobryopsis hainanensis</name>
    <dbReference type="NCBI Taxonomy" id="2320808"/>
    <lineage>
        <taxon>Eukaryota</taxon>
        <taxon>Viridiplantae</taxon>
        <taxon>Chlorophyta</taxon>
        <taxon>core chlorophytes</taxon>
        <taxon>Ulvophyceae</taxon>
        <taxon>TCBD clade</taxon>
        <taxon>Bryopsidales</taxon>
        <taxon>Bryopsidineae</taxon>
        <taxon>Pseudobryopsidaceae</taxon>
        <taxon>Pseudobryopsis</taxon>
    </lineage>
</organism>